<dbReference type="EMBL" id="CYXN01000003">
    <property type="protein sequence ID" value="CUM81900.1"/>
    <property type="molecule type" value="Genomic_DNA"/>
</dbReference>
<accession>A0A173RV61</accession>
<dbReference type="AlphaFoldDB" id="A0A173RV61"/>
<dbReference type="InterPro" id="IPR007345">
    <property type="entry name" value="Polysacch_pyruvyl_Trfase"/>
</dbReference>
<dbReference type="OrthoDB" id="430408at2"/>
<evidence type="ECO:0000313" key="3">
    <source>
        <dbReference type="Proteomes" id="UP000095649"/>
    </source>
</evidence>
<protein>
    <submittedName>
        <fullName evidence="2">Polysaccharide pyruvyl transferase CsaB</fullName>
    </submittedName>
</protein>
<evidence type="ECO:0000259" key="1">
    <source>
        <dbReference type="Pfam" id="PF04230"/>
    </source>
</evidence>
<feature type="domain" description="Polysaccharide pyruvyl transferase" evidence="1">
    <location>
        <begin position="13"/>
        <end position="307"/>
    </location>
</feature>
<dbReference type="RefSeq" id="WP_055185297.1">
    <property type="nucleotide sequence ID" value="NZ_CYXN01000003.1"/>
</dbReference>
<proteinExistence type="predicted"/>
<gene>
    <name evidence="2" type="ORF">ERS852582_00681</name>
</gene>
<reference evidence="2 3" key="1">
    <citation type="submission" date="2015-09" db="EMBL/GenBank/DDBJ databases">
        <authorList>
            <consortium name="Pathogen Informatics"/>
        </authorList>
    </citation>
    <scope>NUCLEOTIDE SEQUENCE [LARGE SCALE GENOMIC DNA]</scope>
    <source>
        <strain evidence="2 3">2789STDY5834970</strain>
    </source>
</reference>
<dbReference type="Proteomes" id="UP000095649">
    <property type="component" value="Unassembled WGS sequence"/>
</dbReference>
<organism evidence="2 3">
    <name type="scientific">Faecalibacterium prausnitzii</name>
    <dbReference type="NCBI Taxonomy" id="853"/>
    <lineage>
        <taxon>Bacteria</taxon>
        <taxon>Bacillati</taxon>
        <taxon>Bacillota</taxon>
        <taxon>Clostridia</taxon>
        <taxon>Eubacteriales</taxon>
        <taxon>Oscillospiraceae</taxon>
        <taxon>Faecalibacterium</taxon>
    </lineage>
</organism>
<keyword evidence="2" id="KW-0808">Transferase</keyword>
<evidence type="ECO:0000313" key="2">
    <source>
        <dbReference type="EMBL" id="CUM81900.1"/>
    </source>
</evidence>
<dbReference type="GO" id="GO:0016740">
    <property type="term" value="F:transferase activity"/>
    <property type="evidence" value="ECO:0007669"/>
    <property type="project" value="UniProtKB-KW"/>
</dbReference>
<dbReference type="Pfam" id="PF04230">
    <property type="entry name" value="PS_pyruv_trans"/>
    <property type="match status" value="1"/>
</dbReference>
<sequence length="374" mass="43416">MKIDNITIHRNCNYGSVLQTYATQKTFEDLGFECQTIDFIRQLDTKGGALKRLKNKSKKLSRNPVLLYAAKAIMLISYIKKEKVFNRFLSKYIHLSKESYYSNEELKKNPPKADAYCTGSDQIWNSFWNEGVEPAYYLDFVSDDAFCFSYASSIGQNIEQDERKNISELLQKYKYISVRESQSIASLNEIGVEDVVQVLDPTLYRTSDLWKQLASDNFKKRKYVVTYNLHHDKKLDAFASSLAKEKGLELLNISYNWHDVIRPGKLVWCPSVEEYLGLIRDAEYVIADSFHATAFSIQFHKKFLSFYPEKASMRIRDILKKLDIPQRGTEGNPDLKDIEADIDYSTVDKLLNKYREQDKKYLVAVTNAIKKHGR</sequence>
<name>A0A173RV61_9FIRM</name>